<organism evidence="3 4">
    <name type="scientific">Xanthomonas euroxanthea</name>
    <dbReference type="NCBI Taxonomy" id="2259622"/>
    <lineage>
        <taxon>Bacteria</taxon>
        <taxon>Pseudomonadati</taxon>
        <taxon>Pseudomonadota</taxon>
        <taxon>Gammaproteobacteria</taxon>
        <taxon>Lysobacterales</taxon>
        <taxon>Lysobacteraceae</taxon>
        <taxon>Xanthomonas</taxon>
    </lineage>
</organism>
<dbReference type="Proteomes" id="UP000254168">
    <property type="component" value="Unassembled WGS sequence"/>
</dbReference>
<evidence type="ECO:0000256" key="1">
    <source>
        <dbReference type="SAM" id="Phobius"/>
    </source>
</evidence>
<gene>
    <name evidence="3" type="ORF">CPBF424_14880</name>
</gene>
<dbReference type="EMBL" id="UIHB01000002">
    <property type="protein sequence ID" value="SUZ27697.1"/>
    <property type="molecule type" value="Genomic_DNA"/>
</dbReference>
<dbReference type="AlphaFoldDB" id="A0AA46C7A2"/>
<proteinExistence type="predicted"/>
<feature type="transmembrane region" description="Helical" evidence="1">
    <location>
        <begin position="773"/>
        <end position="798"/>
    </location>
</feature>
<dbReference type="Gene3D" id="3.10.620.30">
    <property type="match status" value="1"/>
</dbReference>
<comment type="caution">
    <text evidence="3">The sequence shown here is derived from an EMBL/GenBank/DDBJ whole genome shotgun (WGS) entry which is preliminary data.</text>
</comment>
<reference evidence="3 4" key="1">
    <citation type="submission" date="2018-06" db="EMBL/GenBank/DDBJ databases">
        <authorList>
            <person name="Pothier F. J."/>
        </authorList>
    </citation>
    <scope>NUCLEOTIDE SEQUENCE [LARGE SCALE GENOMIC DNA]</scope>
    <source>
        <strain evidence="3 4">CPBF 424</strain>
    </source>
</reference>
<dbReference type="SMART" id="SM00460">
    <property type="entry name" value="TGc"/>
    <property type="match status" value="1"/>
</dbReference>
<feature type="transmembrane region" description="Helical" evidence="1">
    <location>
        <begin position="740"/>
        <end position="761"/>
    </location>
</feature>
<sequence length="879" mass="96343">MRFDEEWVLIDKDGRRRLRGVSWMLCVLAVVASAIAPAQASEAPRMAPPPAWVIADAVPDKVPGASGLRYELVSDQVDLTGAAPQAYRRLSYTVQRAKSLDEAGQISIDYQPQYQQLALNSLEVWRDGRRIDMRTQAHYARLRRESGLEEGLIDGALTLSITLPDLRVGDRVDYGVTITGSNPVFGKGYYDVFDARYGVSLGERRVRVRYPAGMGLQWRVSAPGFSRNVSRAGDVATLDIAAHDLPAVQEEKDTPEDVDPYGLIEVSTAGNWETVAAWAAQLYPRAFKDARAAEGMVQSLQLRSDDPQGALLRAVAFVQGEIRYVGLDMGENSHAPHTPEVTLRNRYGDCKDKATLLIALLQLAGIRAEPVLVSSDKGQGLDLRLPSPYAFDHVVVRAHLPQGEVWVDATRDREEGPLAQRLPLPFVRGLPVMAGQRDLVAVPSPMPTLPLIEVEEEIAVSLRKPQRVATFSVDTTYRQGRGERVATSFDDNGAQAVGEHYLEFMQQYYTALTQVGVPTIDATDRLNVRTHEAYRLEWPADEGDEVGFPLFQLGEWMDTLPAAARKSPLALDGPRLARQTVRVRVDPAVQVEADTQVVANPWFRFSRTVSMHQGRIVIVGEWQRLSDRIPASGVKRAAADMERARDLLYFNHDLKPHPRRQPLEMHVFVYPLAGLLALVVLVLACLAWWRGGGLGGMLFDPHTVAQRLHAQPGARWSAWCVFGMVVVLSSWMWVHPRLLWVHAIAVVIMLAIALVGCVLLQRMLRWMGGVAQVGALLPALLGSALPWLVCLLAALAALGGDRVLFGTGVHDPARLAQLAMAVLLMLLGGLWWSIAAVQAVAGATGGTRARAFGALALTLSVLGMLIAVLGVPVALVAMR</sequence>
<feature type="transmembrane region" description="Helical" evidence="1">
    <location>
        <begin position="852"/>
        <end position="878"/>
    </location>
</feature>
<evidence type="ECO:0000313" key="3">
    <source>
        <dbReference type="EMBL" id="SUZ27697.1"/>
    </source>
</evidence>
<evidence type="ECO:0000313" key="4">
    <source>
        <dbReference type="Proteomes" id="UP000254168"/>
    </source>
</evidence>
<accession>A0AA46C7A2</accession>
<name>A0AA46C7A2_9XANT</name>
<evidence type="ECO:0000259" key="2">
    <source>
        <dbReference type="SMART" id="SM00460"/>
    </source>
</evidence>
<protein>
    <recommendedName>
        <fullName evidence="2">Transglutaminase-like domain-containing protein</fullName>
    </recommendedName>
</protein>
<feature type="transmembrane region" description="Helical" evidence="1">
    <location>
        <begin position="716"/>
        <end position="734"/>
    </location>
</feature>
<feature type="domain" description="Transglutaminase-like" evidence="2">
    <location>
        <begin position="342"/>
        <end position="411"/>
    </location>
</feature>
<keyword evidence="1" id="KW-0812">Transmembrane</keyword>
<dbReference type="Gene3D" id="2.60.40.3140">
    <property type="match status" value="1"/>
</dbReference>
<keyword evidence="4" id="KW-1185">Reference proteome</keyword>
<dbReference type="Pfam" id="PF01841">
    <property type="entry name" value="Transglut_core"/>
    <property type="match status" value="1"/>
</dbReference>
<dbReference type="InterPro" id="IPR038765">
    <property type="entry name" value="Papain-like_cys_pep_sf"/>
</dbReference>
<dbReference type="SUPFAM" id="SSF54001">
    <property type="entry name" value="Cysteine proteinases"/>
    <property type="match status" value="1"/>
</dbReference>
<dbReference type="InterPro" id="IPR002931">
    <property type="entry name" value="Transglutaminase-like"/>
</dbReference>
<feature type="transmembrane region" description="Helical" evidence="1">
    <location>
        <begin position="818"/>
        <end position="840"/>
    </location>
</feature>
<dbReference type="InterPro" id="IPR024618">
    <property type="entry name" value="DUF3857"/>
</dbReference>
<keyword evidence="1" id="KW-1133">Transmembrane helix</keyword>
<keyword evidence="1" id="KW-0472">Membrane</keyword>
<feature type="transmembrane region" description="Helical" evidence="1">
    <location>
        <begin position="668"/>
        <end position="689"/>
    </location>
</feature>
<dbReference type="Pfam" id="PF12969">
    <property type="entry name" value="DUF3857"/>
    <property type="match status" value="1"/>
</dbReference>